<dbReference type="AlphaFoldDB" id="A0A2Y9A3X0"/>
<accession>A0A2Y9A3X0</accession>
<feature type="transmembrane region" description="Helical" evidence="1">
    <location>
        <begin position="106"/>
        <end position="130"/>
    </location>
</feature>
<organism evidence="2 3">
    <name type="scientific">Georgenia satyanarayanai</name>
    <dbReference type="NCBI Taxonomy" id="860221"/>
    <lineage>
        <taxon>Bacteria</taxon>
        <taxon>Bacillati</taxon>
        <taxon>Actinomycetota</taxon>
        <taxon>Actinomycetes</taxon>
        <taxon>Micrococcales</taxon>
        <taxon>Bogoriellaceae</taxon>
        <taxon>Georgenia</taxon>
    </lineage>
</organism>
<feature type="transmembrane region" description="Helical" evidence="1">
    <location>
        <begin position="31"/>
        <end position="49"/>
    </location>
</feature>
<protein>
    <recommendedName>
        <fullName evidence="4">Rod shape-determining protein MreD</fullName>
    </recommendedName>
</protein>
<sequence>MHAMSTILTYAVVALLAVASVAWRDLNLNTFLAPGVELVTVLAVVCAILLPRTLAVAVPLLTVAVGDVLLGSHSVIFLYVWAAWVAVAAGALVLRRTRSARSTALVGLGVGAGSSTLFFLVTNVGTWMLGRGEWVADSAAGLLSTYAMGLPFFLYPLLANVVLVPAAAVAAHALRAHQDAPAPTLQPAR</sequence>
<dbReference type="Proteomes" id="UP000250222">
    <property type="component" value="Unassembled WGS sequence"/>
</dbReference>
<feature type="transmembrane region" description="Helical" evidence="1">
    <location>
        <begin position="76"/>
        <end position="94"/>
    </location>
</feature>
<evidence type="ECO:0000313" key="2">
    <source>
        <dbReference type="EMBL" id="SSA37229.1"/>
    </source>
</evidence>
<name>A0A2Y9A3X0_9MICO</name>
<proteinExistence type="predicted"/>
<feature type="transmembrane region" description="Helical" evidence="1">
    <location>
        <begin position="150"/>
        <end position="171"/>
    </location>
</feature>
<keyword evidence="1" id="KW-0472">Membrane</keyword>
<keyword evidence="1" id="KW-0812">Transmembrane</keyword>
<evidence type="ECO:0008006" key="4">
    <source>
        <dbReference type="Google" id="ProtNLM"/>
    </source>
</evidence>
<dbReference type="EMBL" id="UETB01000001">
    <property type="protein sequence ID" value="SSA37229.1"/>
    <property type="molecule type" value="Genomic_DNA"/>
</dbReference>
<dbReference type="InterPro" id="IPR046487">
    <property type="entry name" value="DUF6580"/>
</dbReference>
<evidence type="ECO:0000313" key="3">
    <source>
        <dbReference type="Proteomes" id="UP000250222"/>
    </source>
</evidence>
<keyword evidence="1" id="KW-1133">Transmembrane helix</keyword>
<keyword evidence="3" id="KW-1185">Reference proteome</keyword>
<dbReference type="Pfam" id="PF20221">
    <property type="entry name" value="DUF6580"/>
    <property type="match status" value="1"/>
</dbReference>
<evidence type="ECO:0000256" key="1">
    <source>
        <dbReference type="SAM" id="Phobius"/>
    </source>
</evidence>
<gene>
    <name evidence="2" type="ORF">SAMN05216184_101823</name>
</gene>
<reference evidence="2 3" key="1">
    <citation type="submission" date="2016-10" db="EMBL/GenBank/DDBJ databases">
        <authorList>
            <person name="Cai Z."/>
        </authorList>
    </citation>
    <scope>NUCLEOTIDE SEQUENCE [LARGE SCALE GENOMIC DNA]</scope>
    <source>
        <strain evidence="2 3">CGMCC 1.10826</strain>
    </source>
</reference>